<feature type="compositionally biased region" description="Polar residues" evidence="1">
    <location>
        <begin position="116"/>
        <end position="127"/>
    </location>
</feature>
<evidence type="ECO:0000313" key="3">
    <source>
        <dbReference type="Proteomes" id="UP000707071"/>
    </source>
</evidence>
<evidence type="ECO:0000313" key="2">
    <source>
        <dbReference type="EMBL" id="KAG6302122.1"/>
    </source>
</evidence>
<sequence length="134" mass="14857">VPPTLAVGLGVAKPAGRGVKVFLRIGEDPSRVEYHLALPIRDVESVEVEGDADCQLVYERVLVCLLLRGNVFVVEHLVDMALTYPVMNLKLLVTALEHPSMTSQHPKMASEHGGRQTRQNPQHQASRSFLLRIQ</sequence>
<keyword evidence="3" id="KW-1185">Reference proteome</keyword>
<accession>A0A9P7QPE8</accession>
<proteinExistence type="predicted"/>
<protein>
    <submittedName>
        <fullName evidence="2">Uncharacterized protein</fullName>
    </submittedName>
</protein>
<dbReference type="EMBL" id="SRRH01000030">
    <property type="protein sequence ID" value="KAG6302122.1"/>
    <property type="molecule type" value="Genomic_DNA"/>
</dbReference>
<dbReference type="AlphaFoldDB" id="A0A9P7QPE8"/>
<gene>
    <name evidence="2" type="ORF">E4U09_003797</name>
</gene>
<reference evidence="2 3" key="1">
    <citation type="journal article" date="2020" name="bioRxiv">
        <title>Whole genome comparisons of ergot fungi reveals the divergence and evolution of species within the genus Claviceps are the result of varying mechanisms driving genome evolution and host range expansion.</title>
        <authorList>
            <person name="Wyka S.A."/>
            <person name="Mondo S.J."/>
            <person name="Liu M."/>
            <person name="Dettman J."/>
            <person name="Nalam V."/>
            <person name="Broders K.D."/>
        </authorList>
    </citation>
    <scope>NUCLEOTIDE SEQUENCE [LARGE SCALE GENOMIC DNA]</scope>
    <source>
        <strain evidence="2 3">Clav52</strain>
    </source>
</reference>
<name>A0A9P7QPE8_9HYPO</name>
<evidence type="ECO:0000256" key="1">
    <source>
        <dbReference type="SAM" id="MobiDB-lite"/>
    </source>
</evidence>
<organism evidence="2 3">
    <name type="scientific">Claviceps aff. purpurea</name>
    <dbReference type="NCBI Taxonomy" id="1967640"/>
    <lineage>
        <taxon>Eukaryota</taxon>
        <taxon>Fungi</taxon>
        <taxon>Dikarya</taxon>
        <taxon>Ascomycota</taxon>
        <taxon>Pezizomycotina</taxon>
        <taxon>Sordariomycetes</taxon>
        <taxon>Hypocreomycetidae</taxon>
        <taxon>Hypocreales</taxon>
        <taxon>Clavicipitaceae</taxon>
        <taxon>Claviceps</taxon>
    </lineage>
</organism>
<comment type="caution">
    <text evidence="2">The sequence shown here is derived from an EMBL/GenBank/DDBJ whole genome shotgun (WGS) entry which is preliminary data.</text>
</comment>
<feature type="region of interest" description="Disordered" evidence="1">
    <location>
        <begin position="102"/>
        <end position="134"/>
    </location>
</feature>
<feature type="non-terminal residue" evidence="2">
    <location>
        <position position="1"/>
    </location>
</feature>
<dbReference type="Proteomes" id="UP000707071">
    <property type="component" value="Unassembled WGS sequence"/>
</dbReference>